<name>A0ABR9RQF5_9ACTN</name>
<organism evidence="3 4">
    <name type="scientific">Nocardioides malaquae</name>
    <dbReference type="NCBI Taxonomy" id="2773426"/>
    <lineage>
        <taxon>Bacteria</taxon>
        <taxon>Bacillati</taxon>
        <taxon>Actinomycetota</taxon>
        <taxon>Actinomycetes</taxon>
        <taxon>Propionibacteriales</taxon>
        <taxon>Nocardioidaceae</taxon>
        <taxon>Nocardioides</taxon>
    </lineage>
</organism>
<dbReference type="RefSeq" id="WP_193637133.1">
    <property type="nucleotide sequence ID" value="NZ_JADCSA010000003.1"/>
</dbReference>
<reference evidence="3 4" key="1">
    <citation type="submission" date="2020-10" db="EMBL/GenBank/DDBJ databases">
        <title>Nocardioides sp. isolated from sludge.</title>
        <authorList>
            <person name="Zhang X."/>
        </authorList>
    </citation>
    <scope>NUCLEOTIDE SEQUENCE [LARGE SCALE GENOMIC DNA]</scope>
    <source>
        <strain evidence="3 4">Y6</strain>
    </source>
</reference>
<gene>
    <name evidence="3" type="ORF">IEQ44_03935</name>
</gene>
<keyword evidence="2" id="KW-0472">Membrane</keyword>
<comment type="caution">
    <text evidence="3">The sequence shown here is derived from an EMBL/GenBank/DDBJ whole genome shotgun (WGS) entry which is preliminary data.</text>
</comment>
<sequence>MTDPTSPTGGTHRADGPAESDDPQVAALQADIERTREQLADTVDQLQAKLDVKGRATASVHDLSARAKEKVVDPQGHPRPAALGAGGAVVAGIAAVVLVALWRRRQKRTSWKRWS</sequence>
<protein>
    <submittedName>
        <fullName evidence="3">DUF3618 domain-containing protein</fullName>
    </submittedName>
</protein>
<dbReference type="InterPro" id="IPR022062">
    <property type="entry name" value="DUF3618"/>
</dbReference>
<keyword evidence="2" id="KW-0812">Transmembrane</keyword>
<evidence type="ECO:0000313" key="4">
    <source>
        <dbReference type="Proteomes" id="UP000756387"/>
    </source>
</evidence>
<dbReference type="Pfam" id="PF12277">
    <property type="entry name" value="DUF3618"/>
    <property type="match status" value="1"/>
</dbReference>
<evidence type="ECO:0000313" key="3">
    <source>
        <dbReference type="EMBL" id="MBE7323798.1"/>
    </source>
</evidence>
<feature type="transmembrane region" description="Helical" evidence="2">
    <location>
        <begin position="81"/>
        <end position="102"/>
    </location>
</feature>
<accession>A0ABR9RQF5</accession>
<evidence type="ECO:0000256" key="2">
    <source>
        <dbReference type="SAM" id="Phobius"/>
    </source>
</evidence>
<evidence type="ECO:0000256" key="1">
    <source>
        <dbReference type="SAM" id="MobiDB-lite"/>
    </source>
</evidence>
<dbReference type="Proteomes" id="UP000756387">
    <property type="component" value="Unassembled WGS sequence"/>
</dbReference>
<feature type="region of interest" description="Disordered" evidence="1">
    <location>
        <begin position="1"/>
        <end position="23"/>
    </location>
</feature>
<keyword evidence="2" id="KW-1133">Transmembrane helix</keyword>
<dbReference type="EMBL" id="JADCSA010000003">
    <property type="protein sequence ID" value="MBE7323798.1"/>
    <property type="molecule type" value="Genomic_DNA"/>
</dbReference>
<proteinExistence type="predicted"/>
<keyword evidence="4" id="KW-1185">Reference proteome</keyword>